<evidence type="ECO:0000256" key="5">
    <source>
        <dbReference type="SAM" id="Phobius"/>
    </source>
</evidence>
<evidence type="ECO:0000313" key="8">
    <source>
        <dbReference type="Proteomes" id="UP000002432"/>
    </source>
</evidence>
<keyword evidence="2 5" id="KW-0812">Transmembrane</keyword>
<dbReference type="GO" id="GO:0016020">
    <property type="term" value="C:membrane"/>
    <property type="evidence" value="ECO:0007669"/>
    <property type="project" value="UniProtKB-SubCell"/>
</dbReference>
<keyword evidence="4 5" id="KW-0472">Membrane</keyword>
<dbReference type="KEGG" id="aba:Acid345_0285"/>
<dbReference type="HOGENOM" id="CLU_039483_0_0_0"/>
<accession>Q1IV10</accession>
<dbReference type="STRING" id="204669.Acid345_0285"/>
<gene>
    <name evidence="7" type="ordered locus">Acid345_0285</name>
</gene>
<dbReference type="InterPro" id="IPR047817">
    <property type="entry name" value="ABC2_TM_bact-type"/>
</dbReference>
<dbReference type="Proteomes" id="UP000002432">
    <property type="component" value="Chromosome"/>
</dbReference>
<feature type="transmembrane region" description="Helical" evidence="5">
    <location>
        <begin position="31"/>
        <end position="50"/>
    </location>
</feature>
<dbReference type="GO" id="GO:0140359">
    <property type="term" value="F:ABC-type transporter activity"/>
    <property type="evidence" value="ECO:0007669"/>
    <property type="project" value="InterPro"/>
</dbReference>
<dbReference type="eggNOG" id="COG0842">
    <property type="taxonomic scope" value="Bacteria"/>
</dbReference>
<evidence type="ECO:0000256" key="1">
    <source>
        <dbReference type="ARBA" id="ARBA00004141"/>
    </source>
</evidence>
<evidence type="ECO:0000313" key="7">
    <source>
        <dbReference type="EMBL" id="ABF39290.1"/>
    </source>
</evidence>
<dbReference type="EnsemblBacteria" id="ABF39290">
    <property type="protein sequence ID" value="ABF39290"/>
    <property type="gene ID" value="Acid345_0285"/>
</dbReference>
<dbReference type="InterPro" id="IPR052902">
    <property type="entry name" value="ABC-2_transporter"/>
</dbReference>
<organism evidence="7 8">
    <name type="scientific">Koribacter versatilis (strain Ellin345)</name>
    <dbReference type="NCBI Taxonomy" id="204669"/>
    <lineage>
        <taxon>Bacteria</taxon>
        <taxon>Pseudomonadati</taxon>
        <taxon>Acidobacteriota</taxon>
        <taxon>Terriglobia</taxon>
        <taxon>Terriglobales</taxon>
        <taxon>Candidatus Korobacteraceae</taxon>
        <taxon>Candidatus Korobacter</taxon>
    </lineage>
</organism>
<feature type="transmembrane region" description="Helical" evidence="5">
    <location>
        <begin position="243"/>
        <end position="265"/>
    </location>
</feature>
<feature type="transmembrane region" description="Helical" evidence="5">
    <location>
        <begin position="277"/>
        <end position="295"/>
    </location>
</feature>
<sequence length="356" mass="39381">MSEPLTTHGRWSGYAGLLGARMKELFREPEVIFWIFMFPILLAFGLGIAFRNKPVEKANVVFAQQEGSDALQTLLKSAPDAQRFNIQVQPPEQAANSFRLGKVDLEILPDGKGGAEYVYDPARPESVLARNVVDDALQIAAGRKPVLSSSSRVNSEPGSRYIDFLIPGLLGMNLMGSGMWGIGFALVDMRQRKLLKRFIATPMRRSDFLLALASSRLILMIIELFLVLGFGILMFHMRVMGSWPAIILVSVLGAMTFAGLGLLTASRAQKIETASGIMNLIMMPMWIFSGIFFSYERFPAKVLPIIRLLPLTALNDSLRAVILEGKTLASLSEPLIVLCLWGGLSFLVAVRLFRWT</sequence>
<dbReference type="Pfam" id="PF12698">
    <property type="entry name" value="ABC2_membrane_3"/>
    <property type="match status" value="1"/>
</dbReference>
<dbReference type="EMBL" id="CP000360">
    <property type="protein sequence ID" value="ABF39290.1"/>
    <property type="molecule type" value="Genomic_DNA"/>
</dbReference>
<keyword evidence="8" id="KW-1185">Reference proteome</keyword>
<feature type="transmembrane region" description="Helical" evidence="5">
    <location>
        <begin position="164"/>
        <end position="187"/>
    </location>
</feature>
<dbReference type="PANTHER" id="PTHR43027">
    <property type="entry name" value="DOXORUBICIN RESISTANCE ABC TRANSPORTER PERMEASE PROTEIN DRRC-RELATED"/>
    <property type="match status" value="1"/>
</dbReference>
<evidence type="ECO:0000256" key="4">
    <source>
        <dbReference type="ARBA" id="ARBA00023136"/>
    </source>
</evidence>
<name>Q1IV10_KORVE</name>
<reference evidence="7 8" key="1">
    <citation type="journal article" date="2009" name="Appl. Environ. Microbiol.">
        <title>Three genomes from the phylum Acidobacteria provide insight into the lifestyles of these microorganisms in soils.</title>
        <authorList>
            <person name="Ward N.L."/>
            <person name="Challacombe J.F."/>
            <person name="Janssen P.H."/>
            <person name="Henrissat B."/>
            <person name="Coutinho P.M."/>
            <person name="Wu M."/>
            <person name="Xie G."/>
            <person name="Haft D.H."/>
            <person name="Sait M."/>
            <person name="Badger J."/>
            <person name="Barabote R.D."/>
            <person name="Bradley B."/>
            <person name="Brettin T.S."/>
            <person name="Brinkac L.M."/>
            <person name="Bruce D."/>
            <person name="Creasy T."/>
            <person name="Daugherty S.C."/>
            <person name="Davidsen T.M."/>
            <person name="DeBoy R.T."/>
            <person name="Detter J.C."/>
            <person name="Dodson R.J."/>
            <person name="Durkin A.S."/>
            <person name="Ganapathy A."/>
            <person name="Gwinn-Giglio M."/>
            <person name="Han C.S."/>
            <person name="Khouri H."/>
            <person name="Kiss H."/>
            <person name="Kothari S.P."/>
            <person name="Madupu R."/>
            <person name="Nelson K.E."/>
            <person name="Nelson W.C."/>
            <person name="Paulsen I."/>
            <person name="Penn K."/>
            <person name="Ren Q."/>
            <person name="Rosovitz M.J."/>
            <person name="Selengut J.D."/>
            <person name="Shrivastava S."/>
            <person name="Sullivan S.A."/>
            <person name="Tapia R."/>
            <person name="Thompson L.S."/>
            <person name="Watkins K.L."/>
            <person name="Yang Q."/>
            <person name="Yu C."/>
            <person name="Zafar N."/>
            <person name="Zhou L."/>
            <person name="Kuske C.R."/>
        </authorList>
    </citation>
    <scope>NUCLEOTIDE SEQUENCE [LARGE SCALE GENOMIC DNA]</scope>
    <source>
        <strain evidence="7 8">Ellin345</strain>
    </source>
</reference>
<evidence type="ECO:0000256" key="2">
    <source>
        <dbReference type="ARBA" id="ARBA00022692"/>
    </source>
</evidence>
<protein>
    <submittedName>
        <fullName evidence="7">ABC multidrug efflux pump, inner membrane subunit</fullName>
    </submittedName>
</protein>
<comment type="subcellular location">
    <subcellularLocation>
        <location evidence="1">Membrane</location>
        <topology evidence="1">Multi-pass membrane protein</topology>
    </subcellularLocation>
</comment>
<dbReference type="AlphaFoldDB" id="Q1IV10"/>
<dbReference type="PROSITE" id="PS51012">
    <property type="entry name" value="ABC_TM2"/>
    <property type="match status" value="1"/>
</dbReference>
<dbReference type="PANTHER" id="PTHR43027:SF2">
    <property type="entry name" value="TRANSPORT PERMEASE PROTEIN"/>
    <property type="match status" value="1"/>
</dbReference>
<evidence type="ECO:0000259" key="6">
    <source>
        <dbReference type="PROSITE" id="PS51012"/>
    </source>
</evidence>
<proteinExistence type="predicted"/>
<evidence type="ECO:0000256" key="3">
    <source>
        <dbReference type="ARBA" id="ARBA00022989"/>
    </source>
</evidence>
<keyword evidence="3 5" id="KW-1133">Transmembrane helix</keyword>
<feature type="transmembrane region" description="Helical" evidence="5">
    <location>
        <begin position="335"/>
        <end position="353"/>
    </location>
</feature>
<feature type="domain" description="ABC transmembrane type-2" evidence="6">
    <location>
        <begin position="126"/>
        <end position="356"/>
    </location>
</feature>
<feature type="transmembrane region" description="Helical" evidence="5">
    <location>
        <begin position="208"/>
        <end position="237"/>
    </location>
</feature>
<dbReference type="InterPro" id="IPR013525">
    <property type="entry name" value="ABC2_TM"/>
</dbReference>